<evidence type="ECO:0000313" key="7">
    <source>
        <dbReference type="EMBL" id="THU40971.1"/>
    </source>
</evidence>
<dbReference type="AlphaFoldDB" id="A0A4S8HZY0"/>
<evidence type="ECO:0000256" key="3">
    <source>
        <dbReference type="ARBA" id="ARBA00022989"/>
    </source>
</evidence>
<evidence type="ECO:0000256" key="1">
    <source>
        <dbReference type="ARBA" id="ARBA00004141"/>
    </source>
</evidence>
<dbReference type="RefSeq" id="WP_136575463.1">
    <property type="nucleotide sequence ID" value="NZ_STFF01000001.1"/>
</dbReference>
<sequence length="441" mass="50198">MQSLMVVLTAAAILVFVVCVLFSRQPRRTYLLYMLFALPLIDLKITPYQWGSLSLFDGFSYVMLLMQYKDFMSIYKPNRFYFGGFCTLILLLLLGSLTSSFITNSLLTILTVFPVFIYARLLMVECVHDQKFINKMVNGLQFACLFSMVFLAAQLVVGLNLRFYSELNQNTLDSNGIRYPSFFHDSQKYAQFLAMLSFLFLINNKNIQRPGFKNLLLFLSVAVAIFLTGGRSAFLGLSAGVLFLLLFAGMQYKKYIIVGCLAGGLVIAFFSKSLIMFNRKDDFNNSFDFRATIWQEAYDIYRAHPFLGIGIGNYKDYVSRYAQDQYLVLEDEIIFLDQPENGYLKILTEFGGPAFIVAFILIVGPAIGAIRAWVKKQADGRVLLFIAPIICWLVSFISLYSITDRRNLIVLICLSTFLIYLSNRSKIVDEEQPDAANNELV</sequence>
<feature type="transmembrane region" description="Helical" evidence="5">
    <location>
        <begin position="105"/>
        <end position="124"/>
    </location>
</feature>
<keyword evidence="2 5" id="KW-0812">Transmembrane</keyword>
<keyword evidence="4 5" id="KW-0472">Membrane</keyword>
<dbReference type="Pfam" id="PF04932">
    <property type="entry name" value="Wzy_C"/>
    <property type="match status" value="1"/>
</dbReference>
<feature type="transmembrane region" description="Helical" evidence="5">
    <location>
        <begin position="136"/>
        <end position="157"/>
    </location>
</feature>
<dbReference type="Proteomes" id="UP000306918">
    <property type="component" value="Unassembled WGS sequence"/>
</dbReference>
<keyword evidence="3 5" id="KW-1133">Transmembrane helix</keyword>
<organism evidence="7 8">
    <name type="scientific">Niastella caeni</name>
    <dbReference type="NCBI Taxonomy" id="2569763"/>
    <lineage>
        <taxon>Bacteria</taxon>
        <taxon>Pseudomonadati</taxon>
        <taxon>Bacteroidota</taxon>
        <taxon>Chitinophagia</taxon>
        <taxon>Chitinophagales</taxon>
        <taxon>Chitinophagaceae</taxon>
        <taxon>Niastella</taxon>
    </lineage>
</organism>
<accession>A0A4S8HZY0</accession>
<dbReference type="PANTHER" id="PTHR37422:SF13">
    <property type="entry name" value="LIPOPOLYSACCHARIDE BIOSYNTHESIS PROTEIN PA4999-RELATED"/>
    <property type="match status" value="1"/>
</dbReference>
<protein>
    <submittedName>
        <fullName evidence="7">O-antigen ligase family protein</fullName>
    </submittedName>
</protein>
<proteinExistence type="predicted"/>
<feature type="transmembrane region" description="Helical" evidence="5">
    <location>
        <begin position="256"/>
        <end position="277"/>
    </location>
</feature>
<dbReference type="GO" id="GO:0016020">
    <property type="term" value="C:membrane"/>
    <property type="evidence" value="ECO:0007669"/>
    <property type="project" value="UniProtKB-SubCell"/>
</dbReference>
<evidence type="ECO:0000256" key="5">
    <source>
        <dbReference type="SAM" id="Phobius"/>
    </source>
</evidence>
<feature type="transmembrane region" description="Helical" evidence="5">
    <location>
        <begin position="350"/>
        <end position="370"/>
    </location>
</feature>
<feature type="domain" description="O-antigen ligase-related" evidence="6">
    <location>
        <begin position="217"/>
        <end position="358"/>
    </location>
</feature>
<dbReference type="InterPro" id="IPR007016">
    <property type="entry name" value="O-antigen_ligase-rel_domated"/>
</dbReference>
<feature type="transmembrane region" description="Helical" evidence="5">
    <location>
        <begin position="382"/>
        <end position="402"/>
    </location>
</feature>
<evidence type="ECO:0000256" key="4">
    <source>
        <dbReference type="ARBA" id="ARBA00023136"/>
    </source>
</evidence>
<dbReference type="OrthoDB" id="665122at2"/>
<evidence type="ECO:0000313" key="8">
    <source>
        <dbReference type="Proteomes" id="UP000306918"/>
    </source>
</evidence>
<feature type="transmembrane region" description="Helical" evidence="5">
    <location>
        <begin position="80"/>
        <end position="99"/>
    </location>
</feature>
<evidence type="ECO:0000259" key="6">
    <source>
        <dbReference type="Pfam" id="PF04932"/>
    </source>
</evidence>
<dbReference type="InterPro" id="IPR051533">
    <property type="entry name" value="WaaL-like"/>
</dbReference>
<comment type="caution">
    <text evidence="7">The sequence shown here is derived from an EMBL/GenBank/DDBJ whole genome shotgun (WGS) entry which is preliminary data.</text>
</comment>
<feature type="transmembrane region" description="Helical" evidence="5">
    <location>
        <begin position="233"/>
        <end position="249"/>
    </location>
</feature>
<dbReference type="EMBL" id="STFF01000001">
    <property type="protein sequence ID" value="THU40971.1"/>
    <property type="molecule type" value="Genomic_DNA"/>
</dbReference>
<evidence type="ECO:0000256" key="2">
    <source>
        <dbReference type="ARBA" id="ARBA00022692"/>
    </source>
</evidence>
<dbReference type="GO" id="GO:0016874">
    <property type="term" value="F:ligase activity"/>
    <property type="evidence" value="ECO:0007669"/>
    <property type="project" value="UniProtKB-KW"/>
</dbReference>
<comment type="subcellular location">
    <subcellularLocation>
        <location evidence="1">Membrane</location>
        <topology evidence="1">Multi-pass membrane protein</topology>
    </subcellularLocation>
</comment>
<feature type="transmembrane region" description="Helical" evidence="5">
    <location>
        <begin position="211"/>
        <end position="227"/>
    </location>
</feature>
<gene>
    <name evidence="7" type="ORF">FAM09_02310</name>
</gene>
<reference evidence="7 8" key="1">
    <citation type="submission" date="2019-04" db="EMBL/GenBank/DDBJ databases">
        <title>Niastella caeni sp. nov., isolated from activated sludge.</title>
        <authorList>
            <person name="Sheng M."/>
        </authorList>
    </citation>
    <scope>NUCLEOTIDE SEQUENCE [LARGE SCALE GENOMIC DNA]</scope>
    <source>
        <strain evidence="7 8">HX-2-15</strain>
    </source>
</reference>
<dbReference type="PANTHER" id="PTHR37422">
    <property type="entry name" value="TEICHURONIC ACID BIOSYNTHESIS PROTEIN TUAE"/>
    <property type="match status" value="1"/>
</dbReference>
<keyword evidence="7" id="KW-0436">Ligase</keyword>
<feature type="transmembrane region" description="Helical" evidence="5">
    <location>
        <begin position="408"/>
        <end position="423"/>
    </location>
</feature>
<keyword evidence="8" id="KW-1185">Reference proteome</keyword>
<name>A0A4S8HZY0_9BACT</name>